<proteinExistence type="predicted"/>
<dbReference type="EMBL" id="UINC01038853">
    <property type="protein sequence ID" value="SVB36464.1"/>
    <property type="molecule type" value="Genomic_DNA"/>
</dbReference>
<organism evidence="1">
    <name type="scientific">marine metagenome</name>
    <dbReference type="NCBI Taxonomy" id="408172"/>
    <lineage>
        <taxon>unclassified sequences</taxon>
        <taxon>metagenomes</taxon>
        <taxon>ecological metagenomes</taxon>
    </lineage>
</organism>
<protein>
    <recommendedName>
        <fullName evidence="2">Amidinotransferase</fullName>
    </recommendedName>
</protein>
<dbReference type="Gene3D" id="3.75.10.10">
    <property type="entry name" value="L-arginine/glycine Amidinotransferase, Chain A"/>
    <property type="match status" value="1"/>
</dbReference>
<sequence>MKILLSKLPASGWWQTGIPKYADNPAMQEGAVPNLAQLEKERRGLISVIQNEGHDVVEHDFPDELDGDVPKHDFIFIRDPFITDQKGTAVILRAGEPLRRKENKIMNQTLESLEMKIIQIPDKTGVRADGGEFYYCAKDNILFSGLQRNTRIGADFVAEALNVNEMVILKGEGYHLDTFFTPALSSDGIISALIICTSVLSKDSKKTLYQFADEKNIPVFDIPPNDGIGTSERIGSFAANALPLPGVLIRPNHFSERTIDDQLLDIGIKQIITPTSQFQLSGGSVHCITNEL</sequence>
<gene>
    <name evidence="1" type="ORF">METZ01_LOCUS189318</name>
</gene>
<name>A0A382DEQ2_9ZZZZ</name>
<evidence type="ECO:0000313" key="1">
    <source>
        <dbReference type="EMBL" id="SVB36464.1"/>
    </source>
</evidence>
<dbReference type="Pfam" id="PF19420">
    <property type="entry name" value="DDAH_eukar"/>
    <property type="match status" value="1"/>
</dbReference>
<accession>A0A382DEQ2</accession>
<dbReference type="SUPFAM" id="SSF55909">
    <property type="entry name" value="Pentein"/>
    <property type="match status" value="1"/>
</dbReference>
<evidence type="ECO:0008006" key="2">
    <source>
        <dbReference type="Google" id="ProtNLM"/>
    </source>
</evidence>
<reference evidence="1" key="1">
    <citation type="submission" date="2018-05" db="EMBL/GenBank/DDBJ databases">
        <authorList>
            <person name="Lanie J.A."/>
            <person name="Ng W.-L."/>
            <person name="Kazmierczak K.M."/>
            <person name="Andrzejewski T.M."/>
            <person name="Davidsen T.M."/>
            <person name="Wayne K.J."/>
            <person name="Tettelin H."/>
            <person name="Glass J.I."/>
            <person name="Rusch D."/>
            <person name="Podicherti R."/>
            <person name="Tsui H.-C.T."/>
            <person name="Winkler M.E."/>
        </authorList>
    </citation>
    <scope>NUCLEOTIDE SEQUENCE</scope>
</reference>
<dbReference type="AlphaFoldDB" id="A0A382DEQ2"/>